<feature type="compositionally biased region" description="Polar residues" evidence="1">
    <location>
        <begin position="82"/>
        <end position="98"/>
    </location>
</feature>
<dbReference type="CDD" id="cd00413">
    <property type="entry name" value="Glyco_hydrolase_16"/>
    <property type="match status" value="1"/>
</dbReference>
<keyword evidence="2" id="KW-0732">Signal</keyword>
<evidence type="ECO:0000259" key="3">
    <source>
        <dbReference type="PROSITE" id="PS51762"/>
    </source>
</evidence>
<feature type="signal peptide" evidence="2">
    <location>
        <begin position="1"/>
        <end position="26"/>
    </location>
</feature>
<dbReference type="AlphaFoldDB" id="A0A848DCW0"/>
<dbReference type="Proteomes" id="UP000586918">
    <property type="component" value="Unassembled WGS sequence"/>
</dbReference>
<keyword evidence="5" id="KW-1185">Reference proteome</keyword>
<dbReference type="SUPFAM" id="SSF49899">
    <property type="entry name" value="Concanavalin A-like lectins/glucanases"/>
    <property type="match status" value="1"/>
</dbReference>
<dbReference type="InterPro" id="IPR000757">
    <property type="entry name" value="Beta-glucanase-like"/>
</dbReference>
<dbReference type="GO" id="GO:0004553">
    <property type="term" value="F:hydrolase activity, hydrolyzing O-glycosyl compounds"/>
    <property type="evidence" value="ECO:0007669"/>
    <property type="project" value="InterPro"/>
</dbReference>
<dbReference type="Pfam" id="PF00722">
    <property type="entry name" value="Glyco_hydro_16"/>
    <property type="match status" value="1"/>
</dbReference>
<reference evidence="4 5" key="1">
    <citation type="submission" date="2020-04" db="EMBL/GenBank/DDBJ databases">
        <authorList>
            <person name="Klaysubun C."/>
            <person name="Duangmal K."/>
            <person name="Lipun K."/>
        </authorList>
    </citation>
    <scope>NUCLEOTIDE SEQUENCE [LARGE SCALE GENOMIC DNA]</scope>
    <source>
        <strain evidence="4 5">DSM 45300</strain>
    </source>
</reference>
<dbReference type="InterPro" id="IPR013320">
    <property type="entry name" value="ConA-like_dom_sf"/>
</dbReference>
<gene>
    <name evidence="4" type="ORF">HF519_02270</name>
</gene>
<feature type="compositionally biased region" description="Low complexity" evidence="1">
    <location>
        <begin position="152"/>
        <end position="161"/>
    </location>
</feature>
<organism evidence="4 5">
    <name type="scientific">Pseudonocardia bannensis</name>
    <dbReference type="NCBI Taxonomy" id="630973"/>
    <lineage>
        <taxon>Bacteria</taxon>
        <taxon>Bacillati</taxon>
        <taxon>Actinomycetota</taxon>
        <taxon>Actinomycetes</taxon>
        <taxon>Pseudonocardiales</taxon>
        <taxon>Pseudonocardiaceae</taxon>
        <taxon>Pseudonocardia</taxon>
    </lineage>
</organism>
<dbReference type="EMBL" id="JAAXKZ010000004">
    <property type="protein sequence ID" value="NMH90430.1"/>
    <property type="molecule type" value="Genomic_DNA"/>
</dbReference>
<protein>
    <submittedName>
        <fullName evidence="4">Glycoside hydrolase family 16 protein</fullName>
    </submittedName>
</protein>
<dbReference type="Gene3D" id="2.60.120.200">
    <property type="match status" value="1"/>
</dbReference>
<feature type="compositionally biased region" description="Low complexity" evidence="1">
    <location>
        <begin position="108"/>
        <end position="144"/>
    </location>
</feature>
<name>A0A848DCW0_9PSEU</name>
<evidence type="ECO:0000256" key="1">
    <source>
        <dbReference type="SAM" id="MobiDB-lite"/>
    </source>
</evidence>
<feature type="compositionally biased region" description="Polar residues" evidence="1">
    <location>
        <begin position="176"/>
        <end position="188"/>
    </location>
</feature>
<dbReference type="InterPro" id="IPR050546">
    <property type="entry name" value="Glycosyl_Hydrlase_16"/>
</dbReference>
<sequence length="413" mass="42272">MFVGLEAGRYLAAAVMLAATSLPAGGAGAILSGGTPPAVVDCAVAPDDVGCLPGGDPVDPGYALDPGLEPGSDDLSGGFATHSDSGTSPDSDSLSVESPSVEDGSGPGAADAGSSDSGATDSGTSGSGSSDSGSSDSGSSDSGSSDGGSSGTGSEDGASSGDGDRTSDNGGLPSCTPLQSDGSSSAAQLNGWGTPERVEEFDDAELAQWELYSGTGFDGKGRRSPDAVSVTDGLLTITGDARGTTGGLAWDFGSQYGRWEGRVRAPVSDPSYTALMLLWPDAQDFPTGGEIDFMEMADPTRQRTNAFIHYGPDNAQIGGEICIDATRWHNWAVEWTPARITMFVDGREWWSTTETDAFPPRPMHMTIQLDWFSQGDGDVQPSEMVVDWVRFYPATGAGPSPQENNADAASSTR</sequence>
<evidence type="ECO:0000313" key="5">
    <source>
        <dbReference type="Proteomes" id="UP000586918"/>
    </source>
</evidence>
<feature type="domain" description="GH16" evidence="3">
    <location>
        <begin position="167"/>
        <end position="397"/>
    </location>
</feature>
<proteinExistence type="predicted"/>
<feature type="chain" id="PRO_5039211936" evidence="2">
    <location>
        <begin position="27"/>
        <end position="413"/>
    </location>
</feature>
<dbReference type="PANTHER" id="PTHR10963">
    <property type="entry name" value="GLYCOSYL HYDROLASE-RELATED"/>
    <property type="match status" value="1"/>
</dbReference>
<keyword evidence="4" id="KW-0378">Hydrolase</keyword>
<feature type="region of interest" description="Disordered" evidence="1">
    <location>
        <begin position="56"/>
        <end position="190"/>
    </location>
</feature>
<evidence type="ECO:0000313" key="4">
    <source>
        <dbReference type="EMBL" id="NMH90430.1"/>
    </source>
</evidence>
<accession>A0A848DCW0</accession>
<comment type="caution">
    <text evidence="4">The sequence shown here is derived from an EMBL/GenBank/DDBJ whole genome shotgun (WGS) entry which is preliminary data.</text>
</comment>
<dbReference type="PANTHER" id="PTHR10963:SF60">
    <property type="entry name" value="GRAM-NEGATIVE BACTERIA-BINDING PROTEIN 1-RELATED"/>
    <property type="match status" value="1"/>
</dbReference>
<dbReference type="RefSeq" id="WP_169409925.1">
    <property type="nucleotide sequence ID" value="NZ_JAAXKZ010000004.1"/>
</dbReference>
<evidence type="ECO:0000256" key="2">
    <source>
        <dbReference type="SAM" id="SignalP"/>
    </source>
</evidence>
<dbReference type="PROSITE" id="PS51762">
    <property type="entry name" value="GH16_2"/>
    <property type="match status" value="1"/>
</dbReference>
<dbReference type="GO" id="GO:0005975">
    <property type="term" value="P:carbohydrate metabolic process"/>
    <property type="evidence" value="ECO:0007669"/>
    <property type="project" value="InterPro"/>
</dbReference>